<sequence>MKNGPLLAVCIGEVSNVNVQMIVIAQPYKRLCICEAIVRDYDENVYDDNKNNNNNYNYNANDANERRATMI</sequence>
<organism evidence="1 2">
    <name type="scientific">Glossina austeni</name>
    <name type="common">Savannah tsetse fly</name>
    <dbReference type="NCBI Taxonomy" id="7395"/>
    <lineage>
        <taxon>Eukaryota</taxon>
        <taxon>Metazoa</taxon>
        <taxon>Ecdysozoa</taxon>
        <taxon>Arthropoda</taxon>
        <taxon>Hexapoda</taxon>
        <taxon>Insecta</taxon>
        <taxon>Pterygota</taxon>
        <taxon>Neoptera</taxon>
        <taxon>Endopterygota</taxon>
        <taxon>Diptera</taxon>
        <taxon>Brachycera</taxon>
        <taxon>Muscomorpha</taxon>
        <taxon>Hippoboscoidea</taxon>
        <taxon>Glossinidae</taxon>
        <taxon>Glossina</taxon>
    </lineage>
</organism>
<reference evidence="1" key="1">
    <citation type="submission" date="2020-05" db="UniProtKB">
        <authorList>
            <consortium name="EnsemblMetazoa"/>
        </authorList>
    </citation>
    <scope>IDENTIFICATION</scope>
    <source>
        <strain evidence="1">TTRI</strain>
    </source>
</reference>
<keyword evidence="2" id="KW-1185">Reference proteome</keyword>
<dbReference type="Proteomes" id="UP000078200">
    <property type="component" value="Unassembled WGS sequence"/>
</dbReference>
<evidence type="ECO:0000313" key="1">
    <source>
        <dbReference type="EnsemblMetazoa" id="GAUT032344-PA"/>
    </source>
</evidence>
<dbReference type="VEuPathDB" id="VectorBase:GAUT032344"/>
<proteinExistence type="predicted"/>
<dbReference type="EnsemblMetazoa" id="GAUT032344-RA">
    <property type="protein sequence ID" value="GAUT032344-PA"/>
    <property type="gene ID" value="GAUT032344"/>
</dbReference>
<accession>A0A1A9VBY5</accession>
<name>A0A1A9VBY5_GLOAU</name>
<evidence type="ECO:0000313" key="2">
    <source>
        <dbReference type="Proteomes" id="UP000078200"/>
    </source>
</evidence>
<dbReference type="AlphaFoldDB" id="A0A1A9VBY5"/>
<protein>
    <submittedName>
        <fullName evidence="1">Uncharacterized protein</fullName>
    </submittedName>
</protein>